<name>W9GA02_9MICO</name>
<dbReference type="InterPro" id="IPR034660">
    <property type="entry name" value="DinB/YfiT-like"/>
</dbReference>
<comment type="caution">
    <text evidence="1">The sequence shown here is derived from an EMBL/GenBank/DDBJ whole genome shotgun (WGS) entry which is preliminary data.</text>
</comment>
<dbReference type="STRING" id="1386089.N865_00795"/>
<dbReference type="AlphaFoldDB" id="W9GA02"/>
<evidence type="ECO:0000313" key="1">
    <source>
        <dbReference type="EMBL" id="EWT02910.1"/>
    </source>
</evidence>
<accession>W9GA02</accession>
<reference evidence="1 2" key="1">
    <citation type="submission" date="2013-08" db="EMBL/GenBank/DDBJ databases">
        <title>Intrasporangium oryzae NRRL B-24470.</title>
        <authorList>
            <person name="Liu H."/>
            <person name="Wang G."/>
        </authorList>
    </citation>
    <scope>NUCLEOTIDE SEQUENCE [LARGE SCALE GENOMIC DNA]</scope>
    <source>
        <strain evidence="1 2">NRRL B-24470</strain>
    </source>
</reference>
<dbReference type="NCBIfam" id="TIGR03083">
    <property type="entry name" value="maleylpyruvate isomerase family mycothiol-dependent enzyme"/>
    <property type="match status" value="1"/>
</dbReference>
<organism evidence="1 2">
    <name type="scientific">Intrasporangium oryzae NRRL B-24470</name>
    <dbReference type="NCBI Taxonomy" id="1386089"/>
    <lineage>
        <taxon>Bacteria</taxon>
        <taxon>Bacillati</taxon>
        <taxon>Actinomycetota</taxon>
        <taxon>Actinomycetes</taxon>
        <taxon>Micrococcales</taxon>
        <taxon>Intrasporangiaceae</taxon>
        <taxon>Intrasporangium</taxon>
    </lineage>
</organism>
<dbReference type="PATRIC" id="fig|1386089.3.peg.783"/>
<dbReference type="eggNOG" id="COG0243">
    <property type="taxonomic scope" value="Bacteria"/>
</dbReference>
<dbReference type="Proteomes" id="UP000019489">
    <property type="component" value="Unassembled WGS sequence"/>
</dbReference>
<dbReference type="OrthoDB" id="3268903at2"/>
<dbReference type="RefSeq" id="WP_034801790.1">
    <property type="nucleotide sequence ID" value="NZ_AWSA01000006.1"/>
</dbReference>
<dbReference type="InterPro" id="IPR017517">
    <property type="entry name" value="Maleyloyr_isom"/>
</dbReference>
<gene>
    <name evidence="1" type="ORF">N865_00795</name>
</gene>
<protein>
    <recommendedName>
        <fullName evidence="3">Mycothiol-dependent maleylpyruvate isomerase metal-binding domain-containing protein</fullName>
    </recommendedName>
</protein>
<dbReference type="InterPro" id="IPR017519">
    <property type="entry name" value="CHP03085"/>
</dbReference>
<dbReference type="SUPFAM" id="SSF109854">
    <property type="entry name" value="DinB/YfiT-like putative metalloenzymes"/>
    <property type="match status" value="1"/>
</dbReference>
<evidence type="ECO:0008006" key="3">
    <source>
        <dbReference type="Google" id="ProtNLM"/>
    </source>
</evidence>
<proteinExistence type="predicted"/>
<dbReference type="EMBL" id="AWSA01000006">
    <property type="protein sequence ID" value="EWT02910.1"/>
    <property type="molecule type" value="Genomic_DNA"/>
</dbReference>
<dbReference type="NCBIfam" id="TIGR03085">
    <property type="entry name" value="TIGR03085 family metal-binding protein"/>
    <property type="match status" value="1"/>
</dbReference>
<sequence>MTRHAKSERLLLCDELDRIGPDAPTLCEGWDTADLAAHLYIREHRPDLEAGRIVPFLSDRRDREQHRIADADFPGLVARVRAGAPAWNPMSRPRIDELANLIEFFVHHEDVRRAQPGWTARRLPADLERALWTAMRRSARLMYRKAPTGIVLIAPGLGRYAAKLPDAHGTVIVRGEPGELILFSYGRTDVAKVSLEGEPDDVAALRGSKLGIG</sequence>
<keyword evidence="2" id="KW-1185">Reference proteome</keyword>
<evidence type="ECO:0000313" key="2">
    <source>
        <dbReference type="Proteomes" id="UP000019489"/>
    </source>
</evidence>